<sequence>MRQNPSLHQQNSNEEVQLMVDRIGEIERHMILLGISKKAIADLSTMIRAHATVAPDADPAIHPQVLTAEIGQIARTFHKSSLRRGEALHYPISDPGWNMLLALVTDATEYRTSCVTSLCYASGSPMTTALRHLSRLERDGKIQRREDRHDSRKCVIEATPETLEIMRDLIVSFCVEPPLH</sequence>
<evidence type="ECO:0000313" key="1">
    <source>
        <dbReference type="EMBL" id="ASY43085.1"/>
    </source>
</evidence>
<dbReference type="SUPFAM" id="SSF46785">
    <property type="entry name" value="Winged helix' DNA-binding domain"/>
    <property type="match status" value="1"/>
</dbReference>
<dbReference type="KEGG" id="shyd:CJD35_00395"/>
<dbReference type="Proteomes" id="UP000217141">
    <property type="component" value="Chromosome I"/>
</dbReference>
<evidence type="ECO:0000313" key="2">
    <source>
        <dbReference type="Proteomes" id="UP000217141"/>
    </source>
</evidence>
<protein>
    <recommendedName>
        <fullName evidence="3">HTH marR-type domain-containing protein</fullName>
    </recommendedName>
</protein>
<dbReference type="InterPro" id="IPR036390">
    <property type="entry name" value="WH_DNA-bd_sf"/>
</dbReference>
<evidence type="ECO:0008006" key="3">
    <source>
        <dbReference type="Google" id="ProtNLM"/>
    </source>
</evidence>
<accession>A0A249MPH5</accession>
<proteinExistence type="predicted"/>
<reference evidence="1 2" key="1">
    <citation type="submission" date="2017-08" db="EMBL/GenBank/DDBJ databases">
        <title>Whole Genome Sequence of Sphingobium hydrophobicum C1: Insights into Adaption to the Electronic-waste Contaminated Sediment.</title>
        <authorList>
            <person name="Song D."/>
            <person name="Chen X."/>
            <person name="Xu M."/>
        </authorList>
    </citation>
    <scope>NUCLEOTIDE SEQUENCE [LARGE SCALE GENOMIC DNA]</scope>
    <source>
        <strain evidence="1 2">C1</strain>
    </source>
</reference>
<dbReference type="InterPro" id="IPR036388">
    <property type="entry name" value="WH-like_DNA-bd_sf"/>
</dbReference>
<dbReference type="AlphaFoldDB" id="A0A249MPH5"/>
<dbReference type="EMBL" id="CP022745">
    <property type="protein sequence ID" value="ASY43085.1"/>
    <property type="molecule type" value="Genomic_DNA"/>
</dbReference>
<name>A0A249MPH5_SPHXE</name>
<organism evidence="1 2">
    <name type="scientific">Sphingobium xenophagum</name>
    <dbReference type="NCBI Taxonomy" id="121428"/>
    <lineage>
        <taxon>Bacteria</taxon>
        <taxon>Pseudomonadati</taxon>
        <taxon>Pseudomonadota</taxon>
        <taxon>Alphaproteobacteria</taxon>
        <taxon>Sphingomonadales</taxon>
        <taxon>Sphingomonadaceae</taxon>
        <taxon>Sphingobium</taxon>
    </lineage>
</organism>
<gene>
    <name evidence="1" type="ORF">CJD35_00395</name>
</gene>
<dbReference type="RefSeq" id="WP_026002651.1">
    <property type="nucleotide sequence ID" value="NZ_CP022745.1"/>
</dbReference>
<dbReference type="Gene3D" id="1.10.10.10">
    <property type="entry name" value="Winged helix-like DNA-binding domain superfamily/Winged helix DNA-binding domain"/>
    <property type="match status" value="1"/>
</dbReference>